<name>A0A3E1P4M2_9BACT</name>
<feature type="signal peptide" evidence="1">
    <location>
        <begin position="1"/>
        <end position="20"/>
    </location>
</feature>
<proteinExistence type="predicted"/>
<gene>
    <name evidence="3" type="ORF">DXN04_07005</name>
</gene>
<comment type="caution">
    <text evidence="3">The sequence shown here is derived from an EMBL/GenBank/DDBJ whole genome shotgun (WGS) entry which is preliminary data.</text>
</comment>
<evidence type="ECO:0000256" key="1">
    <source>
        <dbReference type="SAM" id="SignalP"/>
    </source>
</evidence>
<organism evidence="3 4">
    <name type="scientific">Chitinophaga silvisoli</name>
    <dbReference type="NCBI Taxonomy" id="2291814"/>
    <lineage>
        <taxon>Bacteria</taxon>
        <taxon>Pseudomonadati</taxon>
        <taxon>Bacteroidota</taxon>
        <taxon>Chitinophagia</taxon>
        <taxon>Chitinophagales</taxon>
        <taxon>Chitinophagaceae</taxon>
        <taxon>Chitinophaga</taxon>
    </lineage>
</organism>
<accession>A0A3E1P4M2</accession>
<reference evidence="3 4" key="1">
    <citation type="submission" date="2018-08" db="EMBL/GenBank/DDBJ databases">
        <title>Chitinophaga sp. K20C18050901, a novel bacterium isolated from forest soil.</title>
        <authorList>
            <person name="Wang C."/>
        </authorList>
    </citation>
    <scope>NUCLEOTIDE SEQUENCE [LARGE SCALE GENOMIC DNA]</scope>
    <source>
        <strain evidence="3 4">K20C18050901</strain>
    </source>
</reference>
<keyword evidence="4" id="KW-1185">Reference proteome</keyword>
<dbReference type="InterPro" id="IPR001357">
    <property type="entry name" value="BRCT_dom"/>
</dbReference>
<feature type="domain" description="BRCT" evidence="2">
    <location>
        <begin position="50"/>
        <end position="102"/>
    </location>
</feature>
<keyword evidence="1" id="KW-0732">Signal</keyword>
<sequence length="272" mass="31272">MRIYLISIIAFILMSCNTNYSPNLSVTQKSNQSKLYTLTENGIILRAGPGEQYEKIINEKASQIIKDTEYAEVDKSVLVNVEEVNQQWSKIRVVRPDWLTDSHVGWVQTKYLIDPENVPKPATIPRKLNIFNNINVMRQKLSGNDIGNLHDWINDDLGYMSATDYYRFGNSNIQNGMYNDLAYYLESENENYVETLSLVLNIFNDAEEKLAMEKFNQIAEKTFFSLGIKAPPGLRMAILNKKEFSNKGNMFNTELILKKSKIDTWELTISAK</sequence>
<dbReference type="AlphaFoldDB" id="A0A3E1P4M2"/>
<dbReference type="PROSITE" id="PS50172">
    <property type="entry name" value="BRCT"/>
    <property type="match status" value="1"/>
</dbReference>
<dbReference type="Proteomes" id="UP000261174">
    <property type="component" value="Unassembled WGS sequence"/>
</dbReference>
<dbReference type="EMBL" id="QTJV01000002">
    <property type="protein sequence ID" value="RFM35136.1"/>
    <property type="molecule type" value="Genomic_DNA"/>
</dbReference>
<evidence type="ECO:0000313" key="4">
    <source>
        <dbReference type="Proteomes" id="UP000261174"/>
    </source>
</evidence>
<protein>
    <submittedName>
        <fullName evidence="3">SH3 domain-containing protein</fullName>
    </submittedName>
</protein>
<evidence type="ECO:0000259" key="2">
    <source>
        <dbReference type="PROSITE" id="PS50172"/>
    </source>
</evidence>
<evidence type="ECO:0000313" key="3">
    <source>
        <dbReference type="EMBL" id="RFM35136.1"/>
    </source>
</evidence>
<feature type="chain" id="PRO_5017607578" evidence="1">
    <location>
        <begin position="21"/>
        <end position="272"/>
    </location>
</feature>
<dbReference type="PROSITE" id="PS51257">
    <property type="entry name" value="PROKAR_LIPOPROTEIN"/>
    <property type="match status" value="1"/>
</dbReference>